<evidence type="ECO:0000313" key="4">
    <source>
        <dbReference type="EMBL" id="MFC3443268.1"/>
    </source>
</evidence>
<keyword evidence="5" id="KW-1185">Reference proteome</keyword>
<dbReference type="RefSeq" id="WP_380799307.1">
    <property type="nucleotide sequence ID" value="NZ_JBHRVU010000005.1"/>
</dbReference>
<dbReference type="Gene3D" id="2.40.160.180">
    <property type="entry name" value="Carbohydrate-selective porin OprB"/>
    <property type="match status" value="1"/>
</dbReference>
<dbReference type="InterPro" id="IPR038673">
    <property type="entry name" value="OprB_sf"/>
</dbReference>
<name>A0ABV7NIF7_9SPHN</name>
<gene>
    <name evidence="4" type="ORF">ACFOKF_19115</name>
</gene>
<evidence type="ECO:0000256" key="1">
    <source>
        <dbReference type="ARBA" id="ARBA00008769"/>
    </source>
</evidence>
<dbReference type="Pfam" id="PF04966">
    <property type="entry name" value="OprB"/>
    <property type="match status" value="1"/>
</dbReference>
<dbReference type="EMBL" id="JBHRVU010000005">
    <property type="protein sequence ID" value="MFC3443268.1"/>
    <property type="molecule type" value="Genomic_DNA"/>
</dbReference>
<evidence type="ECO:0000313" key="5">
    <source>
        <dbReference type="Proteomes" id="UP001595681"/>
    </source>
</evidence>
<dbReference type="InterPro" id="IPR007049">
    <property type="entry name" value="Carb-sel_porin_OprB"/>
</dbReference>
<comment type="similarity">
    <text evidence="1 2">Belongs to the OprB family.</text>
</comment>
<comment type="caution">
    <text evidence="4">The sequence shown here is derived from an EMBL/GenBank/DDBJ whole genome shotgun (WGS) entry which is preliminary data.</text>
</comment>
<protein>
    <submittedName>
        <fullName evidence="4">Carbohydrate porin</fullName>
    </submittedName>
</protein>
<evidence type="ECO:0000256" key="2">
    <source>
        <dbReference type="RuleBase" id="RU363072"/>
    </source>
</evidence>
<dbReference type="Proteomes" id="UP001595681">
    <property type="component" value="Unassembled WGS sequence"/>
</dbReference>
<accession>A0ABV7NIF7</accession>
<feature type="region of interest" description="Disordered" evidence="3">
    <location>
        <begin position="38"/>
        <end position="67"/>
    </location>
</feature>
<organism evidence="4 5">
    <name type="scientific">Sphingobium rhizovicinum</name>
    <dbReference type="NCBI Taxonomy" id="432308"/>
    <lineage>
        <taxon>Bacteria</taxon>
        <taxon>Pseudomonadati</taxon>
        <taxon>Pseudomonadota</taxon>
        <taxon>Alphaproteobacteria</taxon>
        <taxon>Sphingomonadales</taxon>
        <taxon>Sphingomonadaceae</taxon>
        <taxon>Sphingobium</taxon>
    </lineage>
</organism>
<proteinExistence type="inferred from homology"/>
<sequence>MNAAFCAYPPPMSGDSGWCNYPIARWYAAGVVKNRHLPRPRCGQDRPGRRTPTGRAHARTENGKSGRAVLPVEETAIQLRYRLQTQRWLSIRPDIPYIVKPGAFSFRSATNAIAIGGQIKMQF</sequence>
<reference evidence="5" key="1">
    <citation type="journal article" date="2019" name="Int. J. Syst. Evol. Microbiol.">
        <title>The Global Catalogue of Microorganisms (GCM) 10K type strain sequencing project: providing services to taxonomists for standard genome sequencing and annotation.</title>
        <authorList>
            <consortium name="The Broad Institute Genomics Platform"/>
            <consortium name="The Broad Institute Genome Sequencing Center for Infectious Disease"/>
            <person name="Wu L."/>
            <person name="Ma J."/>
        </authorList>
    </citation>
    <scope>NUCLEOTIDE SEQUENCE [LARGE SCALE GENOMIC DNA]</scope>
    <source>
        <strain evidence="5">CCM 7491</strain>
    </source>
</reference>
<evidence type="ECO:0000256" key="3">
    <source>
        <dbReference type="SAM" id="MobiDB-lite"/>
    </source>
</evidence>